<comment type="caution">
    <text evidence="1">The sequence shown here is derived from an EMBL/GenBank/DDBJ whole genome shotgun (WGS) entry which is preliminary data.</text>
</comment>
<gene>
    <name evidence="1" type="ORF">B9Q08_04270</name>
</gene>
<evidence type="ECO:0000313" key="1">
    <source>
        <dbReference type="EMBL" id="PSN90631.1"/>
    </source>
</evidence>
<accession>A0A2R6AW60</accession>
<organism evidence="1 2">
    <name type="scientific">Candidatus Marsarchaeota G2 archaeon ECH_B_SAG-M15</name>
    <dbReference type="NCBI Taxonomy" id="1978162"/>
    <lineage>
        <taxon>Archaea</taxon>
        <taxon>Candidatus Marsarchaeota</taxon>
        <taxon>Candidatus Marsarchaeota group 2</taxon>
    </lineage>
</organism>
<dbReference type="Proteomes" id="UP000240490">
    <property type="component" value="Unassembled WGS sequence"/>
</dbReference>
<protein>
    <submittedName>
        <fullName evidence="1">Uncharacterized protein</fullName>
    </submittedName>
</protein>
<evidence type="ECO:0000313" key="2">
    <source>
        <dbReference type="Proteomes" id="UP000240490"/>
    </source>
</evidence>
<reference evidence="1 2" key="1">
    <citation type="submission" date="2017-04" db="EMBL/GenBank/DDBJ databases">
        <title>Novel microbial lineages endemic to geothermal iron-oxide mats fill important gaps in the evolutionary history of Archaea.</title>
        <authorList>
            <person name="Jay Z.J."/>
            <person name="Beam J.P."/>
            <person name="Dlakic M."/>
            <person name="Rusch D.B."/>
            <person name="Kozubal M.A."/>
            <person name="Inskeep W.P."/>
        </authorList>
    </citation>
    <scope>NUCLEOTIDE SEQUENCE [LARGE SCALE GENOMIC DNA]</scope>
    <source>
        <strain evidence="1">ECH_B_SAG-M15</strain>
    </source>
</reference>
<dbReference type="AlphaFoldDB" id="A0A2R6AW60"/>
<name>A0A2R6AW60_9ARCH</name>
<proteinExistence type="predicted"/>
<dbReference type="EMBL" id="NEXJ01000075">
    <property type="protein sequence ID" value="PSN90631.1"/>
    <property type="molecule type" value="Genomic_DNA"/>
</dbReference>
<sequence>MVYRVIHLRKEVKTVQLGVTIEAPQVEFVEEFEAEADWSARIEELRNLGFTIHIKGETAYALKPGVYRKI</sequence>